<evidence type="ECO:0000313" key="4">
    <source>
        <dbReference type="Proteomes" id="UP000010878"/>
    </source>
</evidence>
<keyword evidence="1" id="KW-0812">Transmembrane</keyword>
<dbReference type="AlphaFoldDB" id="L0JXK6"/>
<gene>
    <name evidence="3" type="ORF">Natoc_0976</name>
</gene>
<reference evidence="3 4" key="1">
    <citation type="submission" date="2012-11" db="EMBL/GenBank/DDBJ databases">
        <title>FINISHED of Natronococcus occultus SP4, DSM 3396.</title>
        <authorList>
            <consortium name="DOE Joint Genome Institute"/>
            <person name="Eisen J."/>
            <person name="Huntemann M."/>
            <person name="Wei C.-L."/>
            <person name="Han J."/>
            <person name="Detter J.C."/>
            <person name="Han C."/>
            <person name="Tapia R."/>
            <person name="Chen A."/>
            <person name="Kyrpides N."/>
            <person name="Mavromatis K."/>
            <person name="Markowitz V."/>
            <person name="Szeto E."/>
            <person name="Ivanova N."/>
            <person name="Mikhailova N."/>
            <person name="Ovchinnikova G."/>
            <person name="Pagani I."/>
            <person name="Pati A."/>
            <person name="Goodwin L."/>
            <person name="Nordberg H.P."/>
            <person name="Cantor M.N."/>
            <person name="Hua S.X."/>
            <person name="Woyke T."/>
            <person name="Eisen J."/>
            <person name="Klenk H.-P."/>
            <person name="Klenk H.-P."/>
        </authorList>
    </citation>
    <scope>NUCLEOTIDE SEQUENCE [LARGE SCALE GENOMIC DNA]</scope>
    <source>
        <strain evidence="3 4">SP4</strain>
    </source>
</reference>
<dbReference type="Proteomes" id="UP000010878">
    <property type="component" value="Chromosome"/>
</dbReference>
<dbReference type="KEGG" id="nou:Natoc_0976"/>
<keyword evidence="4" id="KW-1185">Reference proteome</keyword>
<keyword evidence="1" id="KW-0472">Membrane</keyword>
<dbReference type="EMBL" id="CP003929">
    <property type="protein sequence ID" value="AGB36824.1"/>
    <property type="molecule type" value="Genomic_DNA"/>
</dbReference>
<feature type="domain" description="DUF8119" evidence="2">
    <location>
        <begin position="11"/>
        <end position="76"/>
    </location>
</feature>
<dbReference type="Pfam" id="PF26436">
    <property type="entry name" value="DUF8119"/>
    <property type="match status" value="1"/>
</dbReference>
<protein>
    <recommendedName>
        <fullName evidence="2">DUF8119 domain-containing protein</fullName>
    </recommendedName>
</protein>
<name>L0JXK6_9EURY</name>
<organism evidence="3 4">
    <name type="scientific">Natronococcus occultus SP4</name>
    <dbReference type="NCBI Taxonomy" id="694430"/>
    <lineage>
        <taxon>Archaea</taxon>
        <taxon>Methanobacteriati</taxon>
        <taxon>Methanobacteriota</taxon>
        <taxon>Stenosarchaea group</taxon>
        <taxon>Halobacteria</taxon>
        <taxon>Halobacteriales</taxon>
        <taxon>Natrialbaceae</taxon>
        <taxon>Natronococcus</taxon>
    </lineage>
</organism>
<dbReference type="GeneID" id="14402174"/>
<dbReference type="eggNOG" id="arCOG06361">
    <property type="taxonomic scope" value="Archaea"/>
</dbReference>
<dbReference type="HOGENOM" id="CLU_196456_0_0_2"/>
<dbReference type="InterPro" id="IPR058432">
    <property type="entry name" value="DUF8119"/>
</dbReference>
<feature type="transmembrane region" description="Helical" evidence="1">
    <location>
        <begin position="12"/>
        <end position="40"/>
    </location>
</feature>
<dbReference type="RefSeq" id="WP_015320278.1">
    <property type="nucleotide sequence ID" value="NC_019974.1"/>
</dbReference>
<evidence type="ECO:0000256" key="1">
    <source>
        <dbReference type="SAM" id="Phobius"/>
    </source>
</evidence>
<sequence>MSDDRRSRPRRVLASLAAVVGVGTRLVLDALVVGLWVLFLTLLFLSTNWPRWLFYALLLGGVGLYVQFTAWWGGSTSGS</sequence>
<evidence type="ECO:0000313" key="3">
    <source>
        <dbReference type="EMBL" id="AGB36824.1"/>
    </source>
</evidence>
<evidence type="ECO:0000259" key="2">
    <source>
        <dbReference type="Pfam" id="PF26436"/>
    </source>
</evidence>
<feature type="transmembrane region" description="Helical" evidence="1">
    <location>
        <begin position="52"/>
        <end position="73"/>
    </location>
</feature>
<accession>L0JXK6</accession>
<proteinExistence type="predicted"/>
<keyword evidence="1" id="KW-1133">Transmembrane helix</keyword>